<keyword evidence="2" id="KW-1133">Transmembrane helix</keyword>
<evidence type="ECO:0000256" key="3">
    <source>
        <dbReference type="SAM" id="SignalP"/>
    </source>
</evidence>
<sequence>MSPTRTAFAALVAAATLTLAGAATAAAHPYTDDPEVVVGPYNPPIGGIVWVDLFGFAPSETVELELHSDPVPLGSLKTDEDGEASKRVQLPWSAHCLHEIVATGLTSGFVASTQIVIGGRDGCSSNPGGNLGSGNSGSGNIGEGNTGNGNIGEGNTGEGNTGEGNLGEDNTGSGNVGEGHTGWGNVAHSATLTQDAPGQVAAALLLGLTVTGGVGFLCTRGRRNT</sequence>
<dbReference type="EMBL" id="BAAAHE010000020">
    <property type="protein sequence ID" value="GAA0621900.1"/>
    <property type="molecule type" value="Genomic_DNA"/>
</dbReference>
<keyword evidence="3" id="KW-0732">Signal</keyword>
<evidence type="ECO:0000313" key="5">
    <source>
        <dbReference type="Proteomes" id="UP001500957"/>
    </source>
</evidence>
<keyword evidence="2" id="KW-0812">Transmembrane</keyword>
<comment type="caution">
    <text evidence="4">The sequence shown here is derived from an EMBL/GenBank/DDBJ whole genome shotgun (WGS) entry which is preliminary data.</text>
</comment>
<evidence type="ECO:0000256" key="2">
    <source>
        <dbReference type="SAM" id="Phobius"/>
    </source>
</evidence>
<dbReference type="Pfam" id="PF01469">
    <property type="entry name" value="Pentapeptide_2"/>
    <property type="match status" value="1"/>
</dbReference>
<evidence type="ECO:0000256" key="1">
    <source>
        <dbReference type="SAM" id="MobiDB-lite"/>
    </source>
</evidence>
<reference evidence="4 5" key="1">
    <citation type="journal article" date="2019" name="Int. J. Syst. Evol. Microbiol.">
        <title>The Global Catalogue of Microorganisms (GCM) 10K type strain sequencing project: providing services to taxonomists for standard genome sequencing and annotation.</title>
        <authorList>
            <consortium name="The Broad Institute Genomics Platform"/>
            <consortium name="The Broad Institute Genome Sequencing Center for Infectious Disease"/>
            <person name="Wu L."/>
            <person name="Ma J."/>
        </authorList>
    </citation>
    <scope>NUCLEOTIDE SEQUENCE [LARGE SCALE GENOMIC DNA]</scope>
    <source>
        <strain evidence="4 5">JCM 10671</strain>
    </source>
</reference>
<accession>A0ABN1GWI1</accession>
<feature type="region of interest" description="Disordered" evidence="1">
    <location>
        <begin position="125"/>
        <end position="182"/>
    </location>
</feature>
<name>A0ABN1GWI1_9ACTN</name>
<evidence type="ECO:0000313" key="4">
    <source>
        <dbReference type="EMBL" id="GAA0621900.1"/>
    </source>
</evidence>
<feature type="compositionally biased region" description="Gly residues" evidence="1">
    <location>
        <begin position="129"/>
        <end position="165"/>
    </location>
</feature>
<feature type="transmembrane region" description="Helical" evidence="2">
    <location>
        <begin position="200"/>
        <end position="219"/>
    </location>
</feature>
<keyword evidence="2" id="KW-0472">Membrane</keyword>
<organism evidence="4 5">
    <name type="scientific">Sporichthya brevicatena</name>
    <dbReference type="NCBI Taxonomy" id="171442"/>
    <lineage>
        <taxon>Bacteria</taxon>
        <taxon>Bacillati</taxon>
        <taxon>Actinomycetota</taxon>
        <taxon>Actinomycetes</taxon>
        <taxon>Sporichthyales</taxon>
        <taxon>Sporichthyaceae</taxon>
        <taxon>Sporichthya</taxon>
    </lineage>
</organism>
<keyword evidence="5" id="KW-1185">Reference proteome</keyword>
<feature type="chain" id="PRO_5045631025" evidence="3">
    <location>
        <begin position="26"/>
        <end position="225"/>
    </location>
</feature>
<feature type="signal peptide" evidence="3">
    <location>
        <begin position="1"/>
        <end position="25"/>
    </location>
</feature>
<dbReference type="Proteomes" id="UP001500957">
    <property type="component" value="Unassembled WGS sequence"/>
</dbReference>
<protein>
    <submittedName>
        <fullName evidence="4">Uncharacterized protein</fullName>
    </submittedName>
</protein>
<dbReference type="InterPro" id="IPR002989">
    <property type="entry name" value="Mycobac_pentapep"/>
</dbReference>
<proteinExistence type="predicted"/>
<gene>
    <name evidence="4" type="ORF">GCM10009547_25850</name>
</gene>
<dbReference type="RefSeq" id="WP_344605322.1">
    <property type="nucleotide sequence ID" value="NZ_BAAAHE010000020.1"/>
</dbReference>